<dbReference type="Proteomes" id="UP000006447">
    <property type="component" value="Unassembled WGS sequence"/>
</dbReference>
<reference evidence="1 2" key="1">
    <citation type="journal article" date="2012" name="J. Bacteriol.">
        <title>Draft genome sequence of the nitrophenol-degrading actinomycete Rhodococcus imtechensis RKJ300.</title>
        <authorList>
            <person name="Vikram S."/>
            <person name="Kumar S."/>
            <person name="Subramanian S."/>
            <person name="Raghava G.P."/>
        </authorList>
    </citation>
    <scope>NUCLEOTIDE SEQUENCE [LARGE SCALE GENOMIC DNA]</scope>
    <source>
        <strain evidence="1 2">RKJ300</strain>
    </source>
</reference>
<accession>I0W8X5</accession>
<organism evidence="1 2">
    <name type="scientific">Rhodococcus opacus RKJ300 = JCM 13270</name>
    <dbReference type="NCBI Taxonomy" id="1165867"/>
    <lineage>
        <taxon>Bacteria</taxon>
        <taxon>Bacillati</taxon>
        <taxon>Actinomycetota</taxon>
        <taxon>Actinomycetes</taxon>
        <taxon>Mycobacteriales</taxon>
        <taxon>Nocardiaceae</taxon>
        <taxon>Rhodococcus</taxon>
    </lineage>
</organism>
<proteinExistence type="predicted"/>
<gene>
    <name evidence="1" type="ORF">W59_36523</name>
</gene>
<dbReference type="PATRIC" id="fig|1165867.3.peg.7485"/>
<comment type="caution">
    <text evidence="1">The sequence shown here is derived from an EMBL/GenBank/DDBJ whole genome shotgun (WGS) entry which is preliminary data.</text>
</comment>
<evidence type="ECO:0000313" key="1">
    <source>
        <dbReference type="EMBL" id="EID72841.1"/>
    </source>
</evidence>
<evidence type="ECO:0000313" key="2">
    <source>
        <dbReference type="Proteomes" id="UP000006447"/>
    </source>
</evidence>
<name>I0W8X5_RHOOP</name>
<dbReference type="EMBL" id="AJJH01000174">
    <property type="protein sequence ID" value="EID72841.1"/>
    <property type="molecule type" value="Genomic_DNA"/>
</dbReference>
<dbReference type="AlphaFoldDB" id="I0W8X5"/>
<protein>
    <submittedName>
        <fullName evidence="1">Transposase</fullName>
    </submittedName>
</protein>
<sequence>MTLPRPISTVRRVNAAATSPAVSMSMLIEPKSPGETIVKSDGELMEILNAYKLTGSSRAAAELSDRSHHTVKKAAQDRNLRHGAPIVDVAERFGVTRQTVTT</sequence>